<accession>A0A1G7TRN4</accession>
<dbReference type="SUPFAM" id="SSF100950">
    <property type="entry name" value="NagB/RpiA/CoA transferase-like"/>
    <property type="match status" value="1"/>
</dbReference>
<dbReference type="Gene3D" id="3.40.50.10420">
    <property type="entry name" value="NagB/RpiA/CoA transferase-like"/>
    <property type="match status" value="1"/>
</dbReference>
<keyword evidence="3" id="KW-1185">Reference proteome</keyword>
<dbReference type="InterPro" id="IPR037171">
    <property type="entry name" value="NagB/RpiA_transferase-like"/>
</dbReference>
<evidence type="ECO:0000313" key="2">
    <source>
        <dbReference type="EMBL" id="SDG37220.1"/>
    </source>
</evidence>
<evidence type="ECO:0000313" key="3">
    <source>
        <dbReference type="Proteomes" id="UP000198779"/>
    </source>
</evidence>
<dbReference type="STRING" id="645274.SAMN04487901_10391"/>
<dbReference type="RefSeq" id="WP_255399736.1">
    <property type="nucleotide sequence ID" value="NZ_FNCQ01000003.1"/>
</dbReference>
<dbReference type="EMBL" id="FNCQ01000003">
    <property type="protein sequence ID" value="SDG37220.1"/>
    <property type="molecule type" value="Genomic_DNA"/>
</dbReference>
<protein>
    <submittedName>
        <fullName evidence="2">L-lactate dehydrogenase complex protein LldG</fullName>
    </submittedName>
</protein>
<dbReference type="PANTHER" id="PTHR43682:SF1">
    <property type="entry name" value="LACTATE UTILIZATION PROTEIN C"/>
    <property type="match status" value="1"/>
</dbReference>
<sequence length="205" mass="22719">MSSKQQILSALRQHTRETYDMPDLTRLKPITYDDPVAEFKKKTTTIAGASLIEISEDDDLNAVIRDRVVGGWPACPVIATNIMGIDAQLNPDTVASAQELERVDVGIVRGDIGVAENACIWVPQTMKERAICFASEHLVIVIDDRHIVNNMHEAYDLIRQSSYYFIDYQFGTFISGPSKTADIEGALVYGAQAARAVTVVFVNRK</sequence>
<organism evidence="2 3">
    <name type="scientific">Prevotella communis</name>
    <dbReference type="NCBI Taxonomy" id="2913614"/>
    <lineage>
        <taxon>Bacteria</taxon>
        <taxon>Pseudomonadati</taxon>
        <taxon>Bacteroidota</taxon>
        <taxon>Bacteroidia</taxon>
        <taxon>Bacteroidales</taxon>
        <taxon>Prevotellaceae</taxon>
        <taxon>Prevotella</taxon>
    </lineage>
</organism>
<dbReference type="InterPro" id="IPR003741">
    <property type="entry name" value="LUD_dom"/>
</dbReference>
<dbReference type="Pfam" id="PF02589">
    <property type="entry name" value="LUD_dom"/>
    <property type="match status" value="1"/>
</dbReference>
<evidence type="ECO:0000259" key="1">
    <source>
        <dbReference type="Pfam" id="PF02589"/>
    </source>
</evidence>
<dbReference type="Proteomes" id="UP000198779">
    <property type="component" value="Unassembled WGS sequence"/>
</dbReference>
<dbReference type="PANTHER" id="PTHR43682">
    <property type="entry name" value="LACTATE UTILIZATION PROTEIN C"/>
    <property type="match status" value="1"/>
</dbReference>
<name>A0A1G7TRN4_9BACT</name>
<dbReference type="InterPro" id="IPR024185">
    <property type="entry name" value="FTHF_cligase-like_sf"/>
</dbReference>
<proteinExistence type="predicted"/>
<gene>
    <name evidence="2" type="ORF">SAMN04487901_10391</name>
</gene>
<dbReference type="AlphaFoldDB" id="A0A1G7TRN4"/>
<feature type="domain" description="LUD" evidence="1">
    <location>
        <begin position="98"/>
        <end position="202"/>
    </location>
</feature>
<reference evidence="3" key="1">
    <citation type="submission" date="2016-10" db="EMBL/GenBank/DDBJ databases">
        <authorList>
            <person name="Varghese N."/>
            <person name="Submissions S."/>
        </authorList>
    </citation>
    <scope>NUCLEOTIDE SEQUENCE [LARGE SCALE GENOMIC DNA]</scope>
    <source>
        <strain evidence="3">BP1-148</strain>
    </source>
</reference>